<evidence type="ECO:0000313" key="1">
    <source>
        <dbReference type="EMBL" id="OQR85852.1"/>
    </source>
</evidence>
<evidence type="ECO:0000313" key="2">
    <source>
        <dbReference type="Proteomes" id="UP000243579"/>
    </source>
</evidence>
<dbReference type="AlphaFoldDB" id="A0A1V9YJF8"/>
<comment type="caution">
    <text evidence="1">The sequence shown here is derived from an EMBL/GenBank/DDBJ whole genome shotgun (WGS) entry which is preliminary data.</text>
</comment>
<name>A0A1V9YJF8_ACHHY</name>
<proteinExistence type="predicted"/>
<dbReference type="EMBL" id="JNBR01001575">
    <property type="protein sequence ID" value="OQR85852.1"/>
    <property type="molecule type" value="Genomic_DNA"/>
</dbReference>
<gene>
    <name evidence="1" type="ORF">ACHHYP_11276</name>
</gene>
<keyword evidence="2" id="KW-1185">Reference proteome</keyword>
<reference evidence="1 2" key="1">
    <citation type="journal article" date="2014" name="Genome Biol. Evol.">
        <title>The secreted proteins of Achlya hypogyna and Thraustotheca clavata identify the ancestral oomycete secretome and reveal gene acquisitions by horizontal gene transfer.</title>
        <authorList>
            <person name="Misner I."/>
            <person name="Blouin N."/>
            <person name="Leonard G."/>
            <person name="Richards T.A."/>
            <person name="Lane C.E."/>
        </authorList>
    </citation>
    <scope>NUCLEOTIDE SEQUENCE [LARGE SCALE GENOMIC DNA]</scope>
    <source>
        <strain evidence="1 2">ATCC 48635</strain>
    </source>
</reference>
<dbReference type="Gene3D" id="3.90.70.80">
    <property type="match status" value="1"/>
</dbReference>
<accession>A0A1V9YJF8</accession>
<sequence>MPLLGPLPFALQWGSFDRVRRHRDQALNLKIRMNAASMHPEILELYRASVRWGGAQGPLANTKTPAAYRTTYFQYMRSLPLSRPVSMDYWGGAAEIEVAALAFQVPIHVLNAYSADAPKWQLLRVFDRSGSAGWVLLLEDNHYEPVFPPELSINPVWARQRHAFFTSQTVIDAARWDPAAPLPRARVVNKHLQDEAASHRKRLL</sequence>
<dbReference type="Proteomes" id="UP000243579">
    <property type="component" value="Unassembled WGS sequence"/>
</dbReference>
<organism evidence="1 2">
    <name type="scientific">Achlya hypogyna</name>
    <name type="common">Oomycete</name>
    <name type="synonym">Protoachlya hypogyna</name>
    <dbReference type="NCBI Taxonomy" id="1202772"/>
    <lineage>
        <taxon>Eukaryota</taxon>
        <taxon>Sar</taxon>
        <taxon>Stramenopiles</taxon>
        <taxon>Oomycota</taxon>
        <taxon>Saprolegniomycetes</taxon>
        <taxon>Saprolegniales</taxon>
        <taxon>Achlyaceae</taxon>
        <taxon>Achlya</taxon>
    </lineage>
</organism>
<protein>
    <submittedName>
        <fullName evidence="1">Uncharacterized protein</fullName>
    </submittedName>
</protein>